<protein>
    <recommendedName>
        <fullName evidence="6">Protein E6-like</fullName>
    </recommendedName>
</protein>
<feature type="signal peptide" evidence="3">
    <location>
        <begin position="1"/>
        <end position="18"/>
    </location>
</feature>
<dbReference type="EMBL" id="JANAVB010031417">
    <property type="protein sequence ID" value="KAJ6811704.1"/>
    <property type="molecule type" value="Genomic_DNA"/>
</dbReference>
<evidence type="ECO:0000313" key="5">
    <source>
        <dbReference type="Proteomes" id="UP001140949"/>
    </source>
</evidence>
<reference evidence="4" key="2">
    <citation type="submission" date="2023-04" db="EMBL/GenBank/DDBJ databases">
        <authorList>
            <person name="Bruccoleri R.E."/>
            <person name="Oakeley E.J."/>
            <person name="Faust A.-M."/>
            <person name="Dessus-Babus S."/>
            <person name="Altorfer M."/>
            <person name="Burckhardt D."/>
            <person name="Oertli M."/>
            <person name="Naumann U."/>
            <person name="Petersen F."/>
            <person name="Wong J."/>
        </authorList>
    </citation>
    <scope>NUCLEOTIDE SEQUENCE</scope>
    <source>
        <strain evidence="4">GSM-AAB239-AS_SAM_17_03QT</strain>
        <tissue evidence="4">Leaf</tissue>
    </source>
</reference>
<dbReference type="AlphaFoldDB" id="A0AAX6F5Q1"/>
<evidence type="ECO:0000313" key="4">
    <source>
        <dbReference type="EMBL" id="KAJ6811704.1"/>
    </source>
</evidence>
<keyword evidence="5" id="KW-1185">Reference proteome</keyword>
<proteinExistence type="predicted"/>
<evidence type="ECO:0008006" key="6">
    <source>
        <dbReference type="Google" id="ProtNLM"/>
    </source>
</evidence>
<gene>
    <name evidence="4" type="ORF">M6B38_150290</name>
</gene>
<feature type="compositionally biased region" description="Polar residues" evidence="2">
    <location>
        <begin position="75"/>
        <end position="85"/>
    </location>
</feature>
<organism evidence="4 5">
    <name type="scientific">Iris pallida</name>
    <name type="common">Sweet iris</name>
    <dbReference type="NCBI Taxonomy" id="29817"/>
    <lineage>
        <taxon>Eukaryota</taxon>
        <taxon>Viridiplantae</taxon>
        <taxon>Streptophyta</taxon>
        <taxon>Embryophyta</taxon>
        <taxon>Tracheophyta</taxon>
        <taxon>Spermatophyta</taxon>
        <taxon>Magnoliopsida</taxon>
        <taxon>Liliopsida</taxon>
        <taxon>Asparagales</taxon>
        <taxon>Iridaceae</taxon>
        <taxon>Iridoideae</taxon>
        <taxon>Irideae</taxon>
        <taxon>Iris</taxon>
    </lineage>
</organism>
<evidence type="ECO:0000256" key="3">
    <source>
        <dbReference type="SAM" id="SignalP"/>
    </source>
</evidence>
<dbReference type="Proteomes" id="UP001140949">
    <property type="component" value="Unassembled WGS sequence"/>
</dbReference>
<keyword evidence="3" id="KW-0732">Signal</keyword>
<feature type="compositionally biased region" description="Polar residues" evidence="2">
    <location>
        <begin position="123"/>
        <end position="139"/>
    </location>
</feature>
<feature type="compositionally biased region" description="Polar residues" evidence="2">
    <location>
        <begin position="93"/>
        <end position="112"/>
    </location>
</feature>
<dbReference type="PANTHER" id="PTHR35274">
    <property type="entry name" value="E6-LIKE PROTEIN"/>
    <property type="match status" value="1"/>
</dbReference>
<name>A0AAX6F5Q1_IRIPA</name>
<feature type="chain" id="PRO_5043354544" description="Protein E6-like" evidence="3">
    <location>
        <begin position="19"/>
        <end position="256"/>
    </location>
</feature>
<reference evidence="4" key="1">
    <citation type="journal article" date="2023" name="GigaByte">
        <title>Genome assembly of the bearded iris, Iris pallida Lam.</title>
        <authorList>
            <person name="Bruccoleri R.E."/>
            <person name="Oakeley E.J."/>
            <person name="Faust A.M.E."/>
            <person name="Altorfer M."/>
            <person name="Dessus-Babus S."/>
            <person name="Burckhardt D."/>
            <person name="Oertli M."/>
            <person name="Naumann U."/>
            <person name="Petersen F."/>
            <person name="Wong J."/>
        </authorList>
    </citation>
    <scope>NUCLEOTIDE SEQUENCE</scope>
    <source>
        <strain evidence="4">GSM-AAB239-AS_SAM_17_03QT</strain>
    </source>
</reference>
<comment type="caution">
    <text evidence="4">The sequence shown here is derived from an EMBL/GenBank/DDBJ whole genome shotgun (WGS) entry which is preliminary data.</text>
</comment>
<sequence>MEHLLLLCLLFLSLQAQARESHFFSKASRSEASTTPIAEDPSASVLPPQSRNGYGLYGDLRHQSRPTTEYREQSNVDPTIPSRPTTEYREQSNVDTTTTPSAYSNEFSNQEVLPSKSYENREPTNANTFPSSTTTSSDELSYETKEPNYSYNKEFGMSDTRFVDNGKYFYDLNAEGKQTKANAEVYRSRDEFGAGGGNYGNGGYVGGDGRNNVYKNGNYGNGGYVDGDRRNNMYENEMEEYRNNQANFGNQEGYVP</sequence>
<dbReference type="InterPro" id="IPR040290">
    <property type="entry name" value="Prot_E6-like"/>
</dbReference>
<evidence type="ECO:0000256" key="1">
    <source>
        <dbReference type="SAM" id="Coils"/>
    </source>
</evidence>
<feature type="region of interest" description="Disordered" evidence="2">
    <location>
        <begin position="26"/>
        <end position="144"/>
    </location>
</feature>
<accession>A0AAX6F5Q1</accession>
<feature type="coiled-coil region" evidence="1">
    <location>
        <begin position="224"/>
        <end position="251"/>
    </location>
</feature>
<keyword evidence="1" id="KW-0175">Coiled coil</keyword>
<evidence type="ECO:0000256" key="2">
    <source>
        <dbReference type="SAM" id="MobiDB-lite"/>
    </source>
</evidence>
<dbReference type="PANTHER" id="PTHR35274:SF2">
    <property type="entry name" value="E6-LIKE PROTEIN"/>
    <property type="match status" value="1"/>
</dbReference>